<dbReference type="AlphaFoldDB" id="A0A177DQQ5"/>
<dbReference type="Proteomes" id="UP000077248">
    <property type="component" value="Unassembled WGS sequence"/>
</dbReference>
<protein>
    <submittedName>
        <fullName evidence="3">Uncharacterized protein</fullName>
    </submittedName>
</protein>
<organism evidence="3 4">
    <name type="scientific">Alternaria alternata</name>
    <name type="common">Alternaria rot fungus</name>
    <name type="synonym">Torula alternata</name>
    <dbReference type="NCBI Taxonomy" id="5599"/>
    <lineage>
        <taxon>Eukaryota</taxon>
        <taxon>Fungi</taxon>
        <taxon>Dikarya</taxon>
        <taxon>Ascomycota</taxon>
        <taxon>Pezizomycotina</taxon>
        <taxon>Dothideomycetes</taxon>
        <taxon>Pleosporomycetidae</taxon>
        <taxon>Pleosporales</taxon>
        <taxon>Pleosporineae</taxon>
        <taxon>Pleosporaceae</taxon>
        <taxon>Alternaria</taxon>
        <taxon>Alternaria sect. Alternaria</taxon>
        <taxon>Alternaria alternata complex</taxon>
    </lineage>
</organism>
<dbReference type="KEGG" id="aalt:CC77DRAFT_850320"/>
<keyword evidence="2" id="KW-0812">Transmembrane</keyword>
<evidence type="ECO:0000313" key="3">
    <source>
        <dbReference type="EMBL" id="OAG21079.1"/>
    </source>
</evidence>
<proteinExistence type="predicted"/>
<dbReference type="GeneID" id="29119016"/>
<evidence type="ECO:0000256" key="2">
    <source>
        <dbReference type="SAM" id="Phobius"/>
    </source>
</evidence>
<dbReference type="EMBL" id="KV441477">
    <property type="protein sequence ID" value="OAG21079.1"/>
    <property type="molecule type" value="Genomic_DNA"/>
</dbReference>
<name>A0A177DQQ5_ALTAL</name>
<accession>A0A177DQQ5</accession>
<sequence>MAAPSRPYEIRPVLVRRDVPRMAAAFIVAEDRDEKVRDTNKRRGATRLQQSDAIMNGTWEGQPPKSPPQPTTLPTETEKILSSRTEQFSSLAMPTPVGTEETILQAISIPSISTDATLTALPELVASAVRPTLTAQADVNINGTSTIRAASTTVPAFLVDSGAKINEEALPGMNQEDPLLVTVPGMNQEDPLLVTAPAVTPTAAPESSLATPSTSAMTVEKPMPGKKQPKPTADAAVASLTILSDSASTIAQTSSTTSATISSTIDVSTVSFSLPPTLTISTSSSTESSTTTSSSTLPPVLTFVTITRTAQGKEDAQTTTQTVPAPLAVTAPQSASSSLSASSLVVGSATPSSLATAVSVEPQSGLTPLARSLFILFGVLGFIAILIALGVVWVMRSNRRRAQAARQQAAQNPAQETEEYDGYGNTIHISSNNSIKTFLTESEKAIVNRAATPDGDTDVSLLGSMNNHRDINGLLQASAKSSHHLTDAINSFITKSRRLTYKISP</sequence>
<feature type="region of interest" description="Disordered" evidence="1">
    <location>
        <begin position="33"/>
        <end position="90"/>
    </location>
</feature>
<evidence type="ECO:0000256" key="1">
    <source>
        <dbReference type="SAM" id="MobiDB-lite"/>
    </source>
</evidence>
<keyword evidence="2" id="KW-0472">Membrane</keyword>
<dbReference type="RefSeq" id="XP_018386500.1">
    <property type="nucleotide sequence ID" value="XM_018533422.1"/>
</dbReference>
<evidence type="ECO:0000313" key="4">
    <source>
        <dbReference type="Proteomes" id="UP000077248"/>
    </source>
</evidence>
<dbReference type="VEuPathDB" id="FungiDB:CC77DRAFT_850320"/>
<dbReference type="STRING" id="5599.A0A177DQQ5"/>
<feature type="region of interest" description="Disordered" evidence="1">
    <location>
        <begin position="203"/>
        <end position="231"/>
    </location>
</feature>
<feature type="transmembrane region" description="Helical" evidence="2">
    <location>
        <begin position="373"/>
        <end position="394"/>
    </location>
</feature>
<reference evidence="3 4" key="1">
    <citation type="submission" date="2016-05" db="EMBL/GenBank/DDBJ databases">
        <title>Comparative analysis of secretome profiles of manganese(II)-oxidizing ascomycete fungi.</title>
        <authorList>
            <consortium name="DOE Joint Genome Institute"/>
            <person name="Zeiner C.A."/>
            <person name="Purvine S.O."/>
            <person name="Zink E.M."/>
            <person name="Wu S."/>
            <person name="Pasa-Tolic L."/>
            <person name="Chaput D.L."/>
            <person name="Haridas S."/>
            <person name="Grigoriev I.V."/>
            <person name="Santelli C.M."/>
            <person name="Hansel C.M."/>
        </authorList>
    </citation>
    <scope>NUCLEOTIDE SEQUENCE [LARGE SCALE GENOMIC DNA]</scope>
    <source>
        <strain evidence="3 4">SRC1lrK2f</strain>
    </source>
</reference>
<keyword evidence="4" id="KW-1185">Reference proteome</keyword>
<feature type="compositionally biased region" description="Polar residues" evidence="1">
    <location>
        <begin position="208"/>
        <end position="217"/>
    </location>
</feature>
<keyword evidence="2" id="KW-1133">Transmembrane helix</keyword>
<gene>
    <name evidence="3" type="ORF">CC77DRAFT_850320</name>
</gene>